<dbReference type="OrthoDB" id="3557769at2759"/>
<dbReference type="PANTHER" id="PTHR33481">
    <property type="entry name" value="REVERSE TRANSCRIPTASE"/>
    <property type="match status" value="1"/>
</dbReference>
<accession>A0A2S4PX95</accession>
<sequence length="710" mass="79809">MVSPLGSKRGLPSDPPDTGSRVYKPTTTTYRPSRITKAKALISITNSNCSSRSNLIENVLNNRHQARQDTWAKKAESQDAGIKVFNFKRQILKASAPQGQSKEDRRVMIRLGPGHEARKAGAFELRQMIKELVSDKSLVSNVWSVPSGIAILASTPAKAASNMQSKAAIKERIGNATVERQEKWMTFVIGPIPKKVRCLDGMQDPMEGLLQEELATVRDYLPIRYMNWSRKSQNDKPFGKYVSACLHTANIRQRQQVLVCNKCHGLHSRRTCARPFKCEIFGANAHTGSCQKPARCLNCRGPLSSTDVSCPVRLRRKDGVFVRPMGSQLQRTQVAGGKPSLRMMQVNVGRSSSAHDIALALANENSIDILLPQEPWIFTDLSIRKSKAHLSRHSHHSLSGIHGPVNARLKPQQETTDLSRDILQITIFKGDHRRAPIWNFYNVSAGADEAYSSLDLILLNPRNSSTHNRGGIIDLVFCMVENARCEVRKDLHTTSDHLTLDTTVRIEKLEKSKGKPRYKDLDNELFLRLLSSSRNAPRLTSAIELKIETSLLIQDIQIALTGACVKIRPQNGDTPWWNSECQRAVLAYRRARRSGTIVLEKKELRDAVRWAKRAYWRSLKEEAEKLSDECSQDPQSRAVFFHRVLLSRKLETNDIPSNSPTVSKRNRPWHSISELKAYKASSQATSTSPGIDEITTRILRISWPIIGECN</sequence>
<dbReference type="EMBL" id="PEDP01000281">
    <property type="protein sequence ID" value="POS86653.1"/>
    <property type="molecule type" value="Genomic_DNA"/>
</dbReference>
<dbReference type="Proteomes" id="UP000237438">
    <property type="component" value="Unassembled WGS sequence"/>
</dbReference>
<keyword evidence="3" id="KW-1185">Reference proteome</keyword>
<proteinExistence type="predicted"/>
<evidence type="ECO:0000313" key="3">
    <source>
        <dbReference type="Proteomes" id="UP000237438"/>
    </source>
</evidence>
<evidence type="ECO:0008006" key="4">
    <source>
        <dbReference type="Google" id="ProtNLM"/>
    </source>
</evidence>
<feature type="region of interest" description="Disordered" evidence="1">
    <location>
        <begin position="1"/>
        <end position="30"/>
    </location>
</feature>
<dbReference type="PANTHER" id="PTHR33481:SF1">
    <property type="entry name" value="ENDONUCLEASE_EXONUCLEASE_PHOSPHATASE DOMAIN-CONTAINING PROTEIN-RELATED"/>
    <property type="match status" value="1"/>
</dbReference>
<dbReference type="Gene3D" id="3.60.10.10">
    <property type="entry name" value="Endonuclease/exonuclease/phosphatase"/>
    <property type="match status" value="1"/>
</dbReference>
<organism evidence="2 3">
    <name type="scientific">Erysiphe pulchra</name>
    <dbReference type="NCBI Taxonomy" id="225359"/>
    <lineage>
        <taxon>Eukaryota</taxon>
        <taxon>Fungi</taxon>
        <taxon>Dikarya</taxon>
        <taxon>Ascomycota</taxon>
        <taxon>Pezizomycotina</taxon>
        <taxon>Leotiomycetes</taxon>
        <taxon>Erysiphales</taxon>
        <taxon>Erysiphaceae</taxon>
        <taxon>Erysiphe</taxon>
    </lineage>
</organism>
<comment type="caution">
    <text evidence="2">The sequence shown here is derived from an EMBL/GenBank/DDBJ whole genome shotgun (WGS) entry which is preliminary data.</text>
</comment>
<dbReference type="SUPFAM" id="SSF56219">
    <property type="entry name" value="DNase I-like"/>
    <property type="match status" value="1"/>
</dbReference>
<feature type="non-terminal residue" evidence="2">
    <location>
        <position position="710"/>
    </location>
</feature>
<reference evidence="2 3" key="1">
    <citation type="submission" date="2017-10" db="EMBL/GenBank/DDBJ databases">
        <title>Development of genomic resources for the powdery mildew, Erysiphe pulchra.</title>
        <authorList>
            <person name="Wadl P.A."/>
            <person name="Mack B.M."/>
            <person name="Moore G."/>
            <person name="Beltz S.B."/>
        </authorList>
    </citation>
    <scope>NUCLEOTIDE SEQUENCE [LARGE SCALE GENOMIC DNA]</scope>
    <source>
        <strain evidence="2">Cflorida</strain>
    </source>
</reference>
<dbReference type="AlphaFoldDB" id="A0A2S4PX95"/>
<evidence type="ECO:0000313" key="2">
    <source>
        <dbReference type="EMBL" id="POS86653.1"/>
    </source>
</evidence>
<dbReference type="InterPro" id="IPR036691">
    <property type="entry name" value="Endo/exonu/phosph_ase_sf"/>
</dbReference>
<evidence type="ECO:0000256" key="1">
    <source>
        <dbReference type="SAM" id="MobiDB-lite"/>
    </source>
</evidence>
<gene>
    <name evidence="2" type="ORF">EPUL_001479</name>
</gene>
<name>A0A2S4PX95_9PEZI</name>
<protein>
    <recommendedName>
        <fullName evidence="4">Endonuclease/exonuclease/phosphatase domain-containing protein</fullName>
    </recommendedName>
</protein>